<feature type="transmembrane region" description="Helical" evidence="2">
    <location>
        <begin position="20"/>
        <end position="39"/>
    </location>
</feature>
<protein>
    <submittedName>
        <fullName evidence="3">Uncharacterized protein</fullName>
    </submittedName>
</protein>
<proteinExistence type="predicted"/>
<evidence type="ECO:0000256" key="2">
    <source>
        <dbReference type="SAM" id="Phobius"/>
    </source>
</evidence>
<reference evidence="3 4" key="1">
    <citation type="journal article" date="2015" name="Parasitol. Res.">
        <title>Viruses in close associations with free-living amoebae.</title>
        <authorList>
            <person name="Scheid P."/>
        </authorList>
    </citation>
    <scope>NUCLEOTIDE SEQUENCE [LARGE SCALE GENOMIC DNA]</scope>
    <source>
        <strain evidence="3">KlaHel</strain>
    </source>
</reference>
<feature type="region of interest" description="Disordered" evidence="1">
    <location>
        <begin position="153"/>
        <end position="174"/>
    </location>
</feature>
<organism evidence="3 4">
    <name type="scientific">Pandoravirus inopinatum</name>
    <dbReference type="NCBI Taxonomy" id="1605721"/>
    <lineage>
        <taxon>Viruses</taxon>
        <taxon>Pandoravirus</taxon>
    </lineage>
</organism>
<dbReference type="EMBL" id="KP136319">
    <property type="protein sequence ID" value="AJF98474.1"/>
    <property type="molecule type" value="Genomic_DNA"/>
</dbReference>
<evidence type="ECO:0000256" key="1">
    <source>
        <dbReference type="SAM" id="MobiDB-lite"/>
    </source>
</evidence>
<dbReference type="GeneID" id="23463391"/>
<sequence>MQEWPLGLRRAGRRLRHDACPPFFVCGLCRLCFVFFSFAPFLSLGGALCEHPTARRSRPRGISFLFYLFFAVRLPFDRPIRGHQNGLWKKATLQCHAAHWGVLPFFLLVCLVPSCGPDKDKHGNRWHRKQKGTVFIADIFFFSEKQNNDVKYRQSLGGGDGPLHGQGFAPGRWA</sequence>
<keyword evidence="2" id="KW-1133">Transmembrane helix</keyword>
<keyword evidence="2" id="KW-0472">Membrane</keyword>
<evidence type="ECO:0000313" key="4">
    <source>
        <dbReference type="Proteomes" id="UP000202511"/>
    </source>
</evidence>
<keyword evidence="2" id="KW-0812">Transmembrane</keyword>
<feature type="transmembrane region" description="Helical" evidence="2">
    <location>
        <begin position="59"/>
        <end position="76"/>
    </location>
</feature>
<name>A0A0B5J4B5_9VIRU</name>
<feature type="transmembrane region" description="Helical" evidence="2">
    <location>
        <begin position="97"/>
        <end position="114"/>
    </location>
</feature>
<accession>A0A0B5J4B5</accession>
<dbReference type="KEGG" id="vg:23463391"/>
<dbReference type="Proteomes" id="UP000202511">
    <property type="component" value="Segment"/>
</dbReference>
<dbReference type="RefSeq" id="YP_009120709.1">
    <property type="nucleotide sequence ID" value="NC_026440.1"/>
</dbReference>
<evidence type="ECO:0000313" key="3">
    <source>
        <dbReference type="EMBL" id="AJF98474.1"/>
    </source>
</evidence>